<dbReference type="GO" id="GO:0000724">
    <property type="term" value="P:double-strand break repair via homologous recombination"/>
    <property type="evidence" value="ECO:0007669"/>
    <property type="project" value="InterPro"/>
</dbReference>
<reference evidence="6 7" key="2">
    <citation type="journal article" date="2017" name="Front. Plant Sci.">
        <title>Gene Classification and Mining of Molecular Markers Useful in Red Clover (Trifolium pratense) Breeding.</title>
        <authorList>
            <person name="Istvanek J."/>
            <person name="Dluhosova J."/>
            <person name="Dluhos P."/>
            <person name="Patkova L."/>
            <person name="Nedelnik J."/>
            <person name="Repkova J."/>
        </authorList>
    </citation>
    <scope>NUCLEOTIDE SEQUENCE [LARGE SCALE GENOMIC DNA]</scope>
    <source>
        <strain evidence="7">cv. Tatra</strain>
        <tissue evidence="6">Young leaves</tissue>
    </source>
</reference>
<evidence type="ECO:0000256" key="3">
    <source>
        <dbReference type="ARBA" id="ARBA00022679"/>
    </source>
</evidence>
<gene>
    <name evidence="6" type="ORF">L195_g021564</name>
</gene>
<comment type="subcellular location">
    <subcellularLocation>
        <location evidence="1">Nucleus</location>
    </subcellularLocation>
</comment>
<dbReference type="PANTHER" id="PTHR21330">
    <property type="entry name" value="E3 SUMO-PROTEIN LIGASE NSE2"/>
    <property type="match status" value="1"/>
</dbReference>
<evidence type="ECO:0000256" key="2">
    <source>
        <dbReference type="ARBA" id="ARBA00004718"/>
    </source>
</evidence>
<comment type="caution">
    <text evidence="6">The sequence shown here is derived from an EMBL/GenBank/DDBJ whole genome shotgun (WGS) entry which is preliminary data.</text>
</comment>
<evidence type="ECO:0000313" key="6">
    <source>
        <dbReference type="EMBL" id="PNX98322.1"/>
    </source>
</evidence>
<dbReference type="GO" id="GO:0016874">
    <property type="term" value="F:ligase activity"/>
    <property type="evidence" value="ECO:0007669"/>
    <property type="project" value="UniProtKB-KW"/>
</dbReference>
<dbReference type="GO" id="GO:0016925">
    <property type="term" value="P:protein sumoylation"/>
    <property type="evidence" value="ECO:0007669"/>
    <property type="project" value="UniProtKB-UniPathway"/>
</dbReference>
<dbReference type="EMBL" id="ASHM01016508">
    <property type="protein sequence ID" value="PNX98322.1"/>
    <property type="molecule type" value="Genomic_DNA"/>
</dbReference>
<evidence type="ECO:0000256" key="4">
    <source>
        <dbReference type="ARBA" id="ARBA00022786"/>
    </source>
</evidence>
<dbReference type="Proteomes" id="UP000236291">
    <property type="component" value="Unassembled WGS sequence"/>
</dbReference>
<keyword evidence="3" id="KW-0808">Transferase</keyword>
<dbReference type="PANTHER" id="PTHR21330:SF1">
    <property type="entry name" value="E3 SUMO-PROTEIN LIGASE NSE2"/>
    <property type="match status" value="1"/>
</dbReference>
<keyword evidence="4" id="KW-0833">Ubl conjugation pathway</keyword>
<dbReference type="GO" id="GO:0061665">
    <property type="term" value="F:SUMO ligase activity"/>
    <property type="evidence" value="ECO:0007669"/>
    <property type="project" value="TreeGrafter"/>
</dbReference>
<dbReference type="InterPro" id="IPR026846">
    <property type="entry name" value="Nse2(Mms21)"/>
</dbReference>
<protein>
    <submittedName>
        <fullName evidence="6">E3 sumo-protein ligase mms21-like protein</fullName>
    </submittedName>
</protein>
<sequence length="196" mass="21942">MASTSHGGTSGRIKNLTSTFGSDIQPLVAEIRTTVGVMKDIAVQLEKDNLPDKVKEMEDAVVELVGLSEHSVHFSSAVQAFGNRYKPGEQLAHIPQGCGFNSRLSVMGPHWWIIYKHICRHSLSIKLTDFHKVLEDEVLQFRANRNSDVQRNPLVRQFKEAVWIHAMSNTGINDCETYHSSRVFSLPLSAGGDWQK</sequence>
<proteinExistence type="predicted"/>
<dbReference type="AlphaFoldDB" id="A0A2K3N5L2"/>
<organism evidence="6 7">
    <name type="scientific">Trifolium pratense</name>
    <name type="common">Red clover</name>
    <dbReference type="NCBI Taxonomy" id="57577"/>
    <lineage>
        <taxon>Eukaryota</taxon>
        <taxon>Viridiplantae</taxon>
        <taxon>Streptophyta</taxon>
        <taxon>Embryophyta</taxon>
        <taxon>Tracheophyta</taxon>
        <taxon>Spermatophyta</taxon>
        <taxon>Magnoliopsida</taxon>
        <taxon>eudicotyledons</taxon>
        <taxon>Gunneridae</taxon>
        <taxon>Pentapetalae</taxon>
        <taxon>rosids</taxon>
        <taxon>fabids</taxon>
        <taxon>Fabales</taxon>
        <taxon>Fabaceae</taxon>
        <taxon>Papilionoideae</taxon>
        <taxon>50 kb inversion clade</taxon>
        <taxon>NPAAA clade</taxon>
        <taxon>Hologalegina</taxon>
        <taxon>IRL clade</taxon>
        <taxon>Trifolieae</taxon>
        <taxon>Trifolium</taxon>
    </lineage>
</organism>
<accession>A0A2K3N5L2</accession>
<dbReference type="GO" id="GO:0030915">
    <property type="term" value="C:Smc5-Smc6 complex"/>
    <property type="evidence" value="ECO:0007669"/>
    <property type="project" value="InterPro"/>
</dbReference>
<keyword evidence="6" id="KW-0436">Ligase</keyword>
<evidence type="ECO:0000256" key="1">
    <source>
        <dbReference type="ARBA" id="ARBA00004123"/>
    </source>
</evidence>
<dbReference type="STRING" id="57577.A0A2K3N5L2"/>
<comment type="pathway">
    <text evidence="2">Protein modification; protein sumoylation.</text>
</comment>
<evidence type="ECO:0000313" key="7">
    <source>
        <dbReference type="Proteomes" id="UP000236291"/>
    </source>
</evidence>
<reference evidence="6 7" key="1">
    <citation type="journal article" date="2014" name="Am. J. Bot.">
        <title>Genome assembly and annotation for red clover (Trifolium pratense; Fabaceae).</title>
        <authorList>
            <person name="Istvanek J."/>
            <person name="Jaros M."/>
            <person name="Krenek A."/>
            <person name="Repkova J."/>
        </authorList>
    </citation>
    <scope>NUCLEOTIDE SEQUENCE [LARGE SCALE GENOMIC DNA]</scope>
    <source>
        <strain evidence="7">cv. Tatra</strain>
        <tissue evidence="6">Young leaves</tissue>
    </source>
</reference>
<name>A0A2K3N5L2_TRIPR</name>
<dbReference type="GO" id="GO:0005634">
    <property type="term" value="C:nucleus"/>
    <property type="evidence" value="ECO:0007669"/>
    <property type="project" value="UniProtKB-SubCell"/>
</dbReference>
<evidence type="ECO:0000256" key="5">
    <source>
        <dbReference type="ARBA" id="ARBA00023242"/>
    </source>
</evidence>
<dbReference type="UniPathway" id="UPA00886"/>
<keyword evidence="5" id="KW-0539">Nucleus</keyword>